<dbReference type="Proteomes" id="UP001169006">
    <property type="component" value="Unassembled WGS sequence"/>
</dbReference>
<evidence type="ECO:0000313" key="7">
    <source>
        <dbReference type="EMBL" id="MDO1585697.1"/>
    </source>
</evidence>
<dbReference type="PROSITE" id="PS50111">
    <property type="entry name" value="CHEMOTAXIS_TRANSDUC_2"/>
    <property type="match status" value="1"/>
</dbReference>
<dbReference type="InterPro" id="IPR004089">
    <property type="entry name" value="MCPsignal_dom"/>
</dbReference>
<dbReference type="SUPFAM" id="SSF58104">
    <property type="entry name" value="Methyl-accepting chemotaxis protein (MCP) signaling domain"/>
    <property type="match status" value="1"/>
</dbReference>
<evidence type="ECO:0000259" key="5">
    <source>
        <dbReference type="PROSITE" id="PS50111"/>
    </source>
</evidence>
<feature type="domain" description="HAMP" evidence="6">
    <location>
        <begin position="14"/>
        <end position="66"/>
    </location>
</feature>
<comment type="similarity">
    <text evidence="2">Belongs to the methyl-accepting chemotaxis (MCP) protein family.</text>
</comment>
<dbReference type="SMART" id="SM00283">
    <property type="entry name" value="MA"/>
    <property type="match status" value="1"/>
</dbReference>
<evidence type="ECO:0000256" key="3">
    <source>
        <dbReference type="PROSITE-ProRule" id="PRU00284"/>
    </source>
</evidence>
<dbReference type="EMBL" id="JAUKWQ010000032">
    <property type="protein sequence ID" value="MDO1585697.1"/>
    <property type="molecule type" value="Genomic_DNA"/>
</dbReference>
<dbReference type="InterPro" id="IPR004090">
    <property type="entry name" value="Chemotax_Me-accpt_rcpt"/>
</dbReference>
<keyword evidence="1" id="KW-0145">Chemotaxis</keyword>
<dbReference type="PANTHER" id="PTHR43531:SF11">
    <property type="entry name" value="METHYL-ACCEPTING CHEMOTAXIS PROTEIN 3"/>
    <property type="match status" value="1"/>
</dbReference>
<dbReference type="InterPro" id="IPR051310">
    <property type="entry name" value="MCP_chemotaxis"/>
</dbReference>
<feature type="region of interest" description="Disordered" evidence="4">
    <location>
        <begin position="327"/>
        <end position="356"/>
    </location>
</feature>
<organism evidence="7 8">
    <name type="scientific">Rhizobium oryzicola</name>
    <dbReference type="NCBI Taxonomy" id="1232668"/>
    <lineage>
        <taxon>Bacteria</taxon>
        <taxon>Pseudomonadati</taxon>
        <taxon>Pseudomonadota</taxon>
        <taxon>Alphaproteobacteria</taxon>
        <taxon>Hyphomicrobiales</taxon>
        <taxon>Rhizobiaceae</taxon>
        <taxon>Rhizobium/Agrobacterium group</taxon>
        <taxon>Rhizobium</taxon>
    </lineage>
</organism>
<dbReference type="InterPro" id="IPR003660">
    <property type="entry name" value="HAMP_dom"/>
</dbReference>
<evidence type="ECO:0000313" key="8">
    <source>
        <dbReference type="Proteomes" id="UP001169006"/>
    </source>
</evidence>
<gene>
    <name evidence="7" type="ORF">Q2T52_26780</name>
</gene>
<dbReference type="CDD" id="cd11386">
    <property type="entry name" value="MCP_signal"/>
    <property type="match status" value="1"/>
</dbReference>
<sequence length="356" mass="37263">RIEVQRLAEAEAQERLERATGSLAAGLKRLASGDMLCEIHEQFAPQFETLRADFNTSVSQLRTALLSVSSSAATVTNGSKEISDASDNLAKRTEQQAASLEETAAALEEITANVVSTSKRAAEARTVVRDARSHADHSGAVVRNAVTAMERIEQASQQISNIISVIDEIAFQTNLLALNAGVEAARAGEAGKGFAVVAQEVRELAQRSANAAKEIKALINNSTVAVSEGVKLVSDTGQGLNAIEQLVQVINTHMEAIATAAQEQSSGLAEVNTAVNHMDQATQQNAAMVEEMNAAGAGLAQESVNLADLLSRFMLGNDAQQLRGAAAAMRSSTSAPARAPAAPRGRTGNAAVAPQW</sequence>
<dbReference type="RefSeq" id="WP_302079942.1">
    <property type="nucleotide sequence ID" value="NZ_JAUKWQ010000032.1"/>
</dbReference>
<dbReference type="PROSITE" id="PS50885">
    <property type="entry name" value="HAMP"/>
    <property type="match status" value="1"/>
</dbReference>
<evidence type="ECO:0000259" key="6">
    <source>
        <dbReference type="PROSITE" id="PS50885"/>
    </source>
</evidence>
<feature type="non-terminal residue" evidence="7">
    <location>
        <position position="356"/>
    </location>
</feature>
<feature type="non-terminal residue" evidence="7">
    <location>
        <position position="1"/>
    </location>
</feature>
<evidence type="ECO:0000256" key="4">
    <source>
        <dbReference type="SAM" id="MobiDB-lite"/>
    </source>
</evidence>
<reference evidence="7" key="1">
    <citation type="journal article" date="2015" name="Int. J. Syst. Evol. Microbiol.">
        <title>Rhizobium oryzicola sp. nov., potential plant-growth-promoting endophytic bacteria isolated from rice roots.</title>
        <authorList>
            <person name="Zhang X.X."/>
            <person name="Gao J.S."/>
            <person name="Cao Y.H."/>
            <person name="Sheirdil R.A."/>
            <person name="Wang X.C."/>
            <person name="Zhang L."/>
        </authorList>
    </citation>
    <scope>NUCLEOTIDE SEQUENCE</scope>
    <source>
        <strain evidence="7">05753</strain>
    </source>
</reference>
<dbReference type="PANTHER" id="PTHR43531">
    <property type="entry name" value="PROTEIN ICFG"/>
    <property type="match status" value="1"/>
</dbReference>
<dbReference type="Pfam" id="PF00015">
    <property type="entry name" value="MCPsignal"/>
    <property type="match status" value="1"/>
</dbReference>
<protein>
    <submittedName>
        <fullName evidence="7">Methyl-accepting chemotaxis protein</fullName>
    </submittedName>
</protein>
<keyword evidence="8" id="KW-1185">Reference proteome</keyword>
<dbReference type="Gene3D" id="1.10.287.950">
    <property type="entry name" value="Methyl-accepting chemotaxis protein"/>
    <property type="match status" value="1"/>
</dbReference>
<accession>A0ABT8T9F5</accession>
<dbReference type="PRINTS" id="PR00260">
    <property type="entry name" value="CHEMTRNSDUCR"/>
</dbReference>
<keyword evidence="3" id="KW-0807">Transducer</keyword>
<proteinExistence type="inferred from homology"/>
<name>A0ABT8T9F5_9HYPH</name>
<feature type="domain" description="Methyl-accepting transducer" evidence="5">
    <location>
        <begin position="71"/>
        <end position="300"/>
    </location>
</feature>
<comment type="caution">
    <text evidence="7">The sequence shown here is derived from an EMBL/GenBank/DDBJ whole genome shotgun (WGS) entry which is preliminary data.</text>
</comment>
<evidence type="ECO:0000256" key="2">
    <source>
        <dbReference type="ARBA" id="ARBA00029447"/>
    </source>
</evidence>
<reference evidence="7" key="2">
    <citation type="submission" date="2023-07" db="EMBL/GenBank/DDBJ databases">
        <authorList>
            <person name="Sun H."/>
        </authorList>
    </citation>
    <scope>NUCLEOTIDE SEQUENCE</scope>
    <source>
        <strain evidence="7">05753</strain>
    </source>
</reference>
<evidence type="ECO:0000256" key="1">
    <source>
        <dbReference type="ARBA" id="ARBA00022500"/>
    </source>
</evidence>